<dbReference type="PANTHER" id="PTHR44943">
    <property type="entry name" value="CELLULOSE SYNTHASE OPERON PROTEIN C"/>
    <property type="match status" value="1"/>
</dbReference>
<dbReference type="InterPro" id="IPR051685">
    <property type="entry name" value="Ycf3/AcsC/BcsC/TPR_MFPF"/>
</dbReference>
<feature type="transmembrane region" description="Helical" evidence="4">
    <location>
        <begin position="439"/>
        <end position="457"/>
    </location>
</feature>
<dbReference type="PANTHER" id="PTHR44943:SF8">
    <property type="entry name" value="TPR REPEAT-CONTAINING PROTEIN MJ0263"/>
    <property type="match status" value="1"/>
</dbReference>
<evidence type="ECO:0000256" key="3">
    <source>
        <dbReference type="PROSITE-ProRule" id="PRU00339"/>
    </source>
</evidence>
<feature type="transmembrane region" description="Helical" evidence="4">
    <location>
        <begin position="313"/>
        <end position="330"/>
    </location>
</feature>
<dbReference type="RefSeq" id="WP_013627356.1">
    <property type="nucleotide sequence ID" value="NC_015174.1"/>
</dbReference>
<dbReference type="Proteomes" id="UP000006860">
    <property type="component" value="Chromosome"/>
</dbReference>
<dbReference type="PROSITE" id="PS50293">
    <property type="entry name" value="TPR_REGION"/>
    <property type="match status" value="1"/>
</dbReference>
<name>F0SJ78_RUBBR</name>
<keyword evidence="1" id="KW-0677">Repeat</keyword>
<sequence length="471" mass="53398">MSQTFQRAHLLFSQKRYQEALAEVGRHLAEQPHEPYGLALRGQILAELDRKDEALSSVYEAIANGPDNDYVHFAHGYVLLKSGKSKDAEAALLEAIRLAPDHAEHYSLLAATYLDQSRWKDALKTCDAALELDPDDERVLNFKSMALRRLRRKEESQQLSEEALRRNPEDPMTHANRGWQLLEAGKHEQALEHFKEALRLDPDCNWARMGIVDAMKARHRFYRWMLGYFFWMSNFTPRARWIIVLGAWFGIQILSQNSEALGSAEVLVAPIIYLYLAFVLSSWLAGPFFSLVLRLDPHGRLALDRREKHQANALAACLVGAIGFLIAFAVTLDGNFLVGTVWSAVIAIPATTTFTVRKGWPRLSMAALSLGLAAALFTHVSLRFSYIEPQLNKIIEHREQNAAEYAQASNRQKDKLDKDKFSAPVIDTLREWGNFDNRMFTFLQFGVLASCFAPAVLPPHQDHKDVDVRLT</sequence>
<dbReference type="HOGENOM" id="CLU_050985_0_0_0"/>
<organism evidence="5 6">
    <name type="scientific">Rubinisphaera brasiliensis (strain ATCC 49424 / DSM 5305 / JCM 21570 / IAM 15109 / NBRC 103401 / IFAM 1448)</name>
    <name type="common">Planctomyces brasiliensis</name>
    <dbReference type="NCBI Taxonomy" id="756272"/>
    <lineage>
        <taxon>Bacteria</taxon>
        <taxon>Pseudomonadati</taxon>
        <taxon>Planctomycetota</taxon>
        <taxon>Planctomycetia</taxon>
        <taxon>Planctomycetales</taxon>
        <taxon>Planctomycetaceae</taxon>
        <taxon>Rubinisphaera</taxon>
    </lineage>
</organism>
<reference evidence="6" key="1">
    <citation type="submission" date="2011-02" db="EMBL/GenBank/DDBJ databases">
        <title>The complete genome of Planctomyces brasiliensis DSM 5305.</title>
        <authorList>
            <person name="Lucas S."/>
            <person name="Copeland A."/>
            <person name="Lapidus A."/>
            <person name="Bruce D."/>
            <person name="Goodwin L."/>
            <person name="Pitluck S."/>
            <person name="Kyrpides N."/>
            <person name="Mavromatis K."/>
            <person name="Pagani I."/>
            <person name="Ivanova N."/>
            <person name="Ovchinnikova G."/>
            <person name="Lu M."/>
            <person name="Detter J.C."/>
            <person name="Han C."/>
            <person name="Land M."/>
            <person name="Hauser L."/>
            <person name="Markowitz V."/>
            <person name="Cheng J.-F."/>
            <person name="Hugenholtz P."/>
            <person name="Woyke T."/>
            <person name="Wu D."/>
            <person name="Tindall B."/>
            <person name="Pomrenke H.G."/>
            <person name="Brambilla E."/>
            <person name="Klenk H.-P."/>
            <person name="Eisen J.A."/>
        </authorList>
    </citation>
    <scope>NUCLEOTIDE SEQUENCE [LARGE SCALE GENOMIC DNA]</scope>
    <source>
        <strain evidence="6">ATCC 49424 / DSM 5305 / JCM 21570 / NBRC 103401 / IFAM 1448</strain>
    </source>
</reference>
<feature type="repeat" description="TPR" evidence="3">
    <location>
        <begin position="171"/>
        <end position="204"/>
    </location>
</feature>
<dbReference type="Pfam" id="PF00515">
    <property type="entry name" value="TPR_1"/>
    <property type="match status" value="1"/>
</dbReference>
<dbReference type="Pfam" id="PF13432">
    <property type="entry name" value="TPR_16"/>
    <property type="match status" value="2"/>
</dbReference>
<evidence type="ECO:0000313" key="6">
    <source>
        <dbReference type="Proteomes" id="UP000006860"/>
    </source>
</evidence>
<dbReference type="STRING" id="756272.Plabr_0999"/>
<dbReference type="SMART" id="SM00028">
    <property type="entry name" value="TPR"/>
    <property type="match status" value="6"/>
</dbReference>
<gene>
    <name evidence="5" type="ordered locus">Plabr_0999</name>
</gene>
<dbReference type="Gene3D" id="1.25.40.10">
    <property type="entry name" value="Tetratricopeptide repeat domain"/>
    <property type="match status" value="2"/>
</dbReference>
<dbReference type="eggNOG" id="COG0457">
    <property type="taxonomic scope" value="Bacteria"/>
</dbReference>
<feature type="repeat" description="TPR" evidence="3">
    <location>
        <begin position="103"/>
        <end position="136"/>
    </location>
</feature>
<keyword evidence="4" id="KW-0812">Transmembrane</keyword>
<keyword evidence="2 3" id="KW-0802">TPR repeat</keyword>
<dbReference type="OrthoDB" id="267088at2"/>
<accession>F0SJ78</accession>
<dbReference type="KEGG" id="pbs:Plabr_0999"/>
<feature type="transmembrane region" description="Helical" evidence="4">
    <location>
        <begin position="271"/>
        <end position="293"/>
    </location>
</feature>
<evidence type="ECO:0000256" key="1">
    <source>
        <dbReference type="ARBA" id="ARBA00022737"/>
    </source>
</evidence>
<protein>
    <submittedName>
        <fullName evidence="5">Tetratricopeptide TPR_1 repeat-containing protein</fullName>
    </submittedName>
</protein>
<keyword evidence="4" id="KW-1133">Transmembrane helix</keyword>
<evidence type="ECO:0000256" key="4">
    <source>
        <dbReference type="SAM" id="Phobius"/>
    </source>
</evidence>
<evidence type="ECO:0000256" key="2">
    <source>
        <dbReference type="ARBA" id="ARBA00022803"/>
    </source>
</evidence>
<dbReference type="EMBL" id="CP002546">
    <property type="protein sequence ID" value="ADY58620.1"/>
    <property type="molecule type" value="Genomic_DNA"/>
</dbReference>
<proteinExistence type="predicted"/>
<dbReference type="SUPFAM" id="SSF48452">
    <property type="entry name" value="TPR-like"/>
    <property type="match status" value="2"/>
</dbReference>
<feature type="transmembrane region" description="Helical" evidence="4">
    <location>
        <begin position="225"/>
        <end position="251"/>
    </location>
</feature>
<dbReference type="InterPro" id="IPR011990">
    <property type="entry name" value="TPR-like_helical_dom_sf"/>
</dbReference>
<dbReference type="InterPro" id="IPR019734">
    <property type="entry name" value="TPR_rpt"/>
</dbReference>
<feature type="transmembrane region" description="Helical" evidence="4">
    <location>
        <begin position="363"/>
        <end position="382"/>
    </location>
</feature>
<keyword evidence="6" id="KW-1185">Reference proteome</keyword>
<evidence type="ECO:0000313" key="5">
    <source>
        <dbReference type="EMBL" id="ADY58620.1"/>
    </source>
</evidence>
<keyword evidence="4" id="KW-0472">Membrane</keyword>
<dbReference type="PROSITE" id="PS50005">
    <property type="entry name" value="TPR"/>
    <property type="match status" value="2"/>
</dbReference>
<dbReference type="AlphaFoldDB" id="F0SJ78"/>